<keyword evidence="2" id="KW-1185">Reference proteome</keyword>
<dbReference type="Proteomes" id="UP001140087">
    <property type="component" value="Unassembled WGS sequence"/>
</dbReference>
<dbReference type="EMBL" id="JANBUN010002175">
    <property type="protein sequence ID" value="KAJ2795418.1"/>
    <property type="molecule type" value="Genomic_DNA"/>
</dbReference>
<feature type="non-terminal residue" evidence="1">
    <location>
        <position position="249"/>
    </location>
</feature>
<evidence type="ECO:0000313" key="2">
    <source>
        <dbReference type="Proteomes" id="UP001140087"/>
    </source>
</evidence>
<evidence type="ECO:0000313" key="1">
    <source>
        <dbReference type="EMBL" id="KAJ2795418.1"/>
    </source>
</evidence>
<protein>
    <submittedName>
        <fullName evidence="1">Uncharacterized protein</fullName>
    </submittedName>
</protein>
<comment type="caution">
    <text evidence="1">The sequence shown here is derived from an EMBL/GenBank/DDBJ whole genome shotgun (WGS) entry which is preliminary data.</text>
</comment>
<organism evidence="1 2">
    <name type="scientific">Coemansia helicoidea</name>
    <dbReference type="NCBI Taxonomy" id="1286919"/>
    <lineage>
        <taxon>Eukaryota</taxon>
        <taxon>Fungi</taxon>
        <taxon>Fungi incertae sedis</taxon>
        <taxon>Zoopagomycota</taxon>
        <taxon>Kickxellomycotina</taxon>
        <taxon>Kickxellomycetes</taxon>
        <taxon>Kickxellales</taxon>
        <taxon>Kickxellaceae</taxon>
        <taxon>Coemansia</taxon>
    </lineage>
</organism>
<gene>
    <name evidence="1" type="ORF">H4R21_005120</name>
</gene>
<name>A0ACC1KUQ7_9FUNG</name>
<reference evidence="1" key="1">
    <citation type="submission" date="2022-07" db="EMBL/GenBank/DDBJ databases">
        <title>Phylogenomic reconstructions and comparative analyses of Kickxellomycotina fungi.</title>
        <authorList>
            <person name="Reynolds N.K."/>
            <person name="Stajich J.E."/>
            <person name="Barry K."/>
            <person name="Grigoriev I.V."/>
            <person name="Crous P."/>
            <person name="Smith M.E."/>
        </authorList>
    </citation>
    <scope>NUCLEOTIDE SEQUENCE</scope>
    <source>
        <strain evidence="1">BCRC 34780</strain>
    </source>
</reference>
<accession>A0ACC1KUQ7</accession>
<sequence>MAAGNPLFAMPAAFSGKGNVREWIKSMLLFIKHARPNTSFEEGVEAILANTTGPAHTWSLQQLGEDNRLIHSADETLDQFKAKFIGVDDEAKAEQEMAVLKQRSSVEDYVNAFERIAVRLPQLSSYDLRVRFITGLKPDILKAVRTRKPDTLEEAKRLAELYDRDYTVPRAATTARPASDAMDVDAAHIPRVLVPLTDQDREYCAANGLCFRCRQPGHSSRDCTRSFNHRNSNSNNNNHRNNNNRNNNN</sequence>
<proteinExistence type="predicted"/>